<dbReference type="OrthoDB" id="548949at2759"/>
<sequence length="123" mass="13985">MPWAWPDQHLSSSSGDPNIFLSSWGDGFSRLYDVRCPLPMLTFDFDGSGRHQGYRRVQAPVEPPFDQGEETDDECGDIETDEKEIYDENYDVYLPKKYIVERTIATTVSIQEIMCFVSASGSC</sequence>
<evidence type="ECO:0000313" key="2">
    <source>
        <dbReference type="Proteomes" id="UP000308652"/>
    </source>
</evidence>
<reference evidence="1 2" key="1">
    <citation type="journal article" date="2019" name="Nat. Ecol. Evol.">
        <title>Megaphylogeny resolves global patterns of mushroom evolution.</title>
        <authorList>
            <person name="Varga T."/>
            <person name="Krizsan K."/>
            <person name="Foldi C."/>
            <person name="Dima B."/>
            <person name="Sanchez-Garcia M."/>
            <person name="Sanchez-Ramirez S."/>
            <person name="Szollosi G.J."/>
            <person name="Szarkandi J.G."/>
            <person name="Papp V."/>
            <person name="Albert L."/>
            <person name="Andreopoulos W."/>
            <person name="Angelini C."/>
            <person name="Antonin V."/>
            <person name="Barry K.W."/>
            <person name="Bougher N.L."/>
            <person name="Buchanan P."/>
            <person name="Buyck B."/>
            <person name="Bense V."/>
            <person name="Catcheside P."/>
            <person name="Chovatia M."/>
            <person name="Cooper J."/>
            <person name="Damon W."/>
            <person name="Desjardin D."/>
            <person name="Finy P."/>
            <person name="Geml J."/>
            <person name="Haridas S."/>
            <person name="Hughes K."/>
            <person name="Justo A."/>
            <person name="Karasinski D."/>
            <person name="Kautmanova I."/>
            <person name="Kiss B."/>
            <person name="Kocsube S."/>
            <person name="Kotiranta H."/>
            <person name="LaButti K.M."/>
            <person name="Lechner B.E."/>
            <person name="Liimatainen K."/>
            <person name="Lipzen A."/>
            <person name="Lukacs Z."/>
            <person name="Mihaltcheva S."/>
            <person name="Morgado L.N."/>
            <person name="Niskanen T."/>
            <person name="Noordeloos M.E."/>
            <person name="Ohm R.A."/>
            <person name="Ortiz-Santana B."/>
            <person name="Ovrebo C."/>
            <person name="Racz N."/>
            <person name="Riley R."/>
            <person name="Savchenko A."/>
            <person name="Shiryaev A."/>
            <person name="Soop K."/>
            <person name="Spirin V."/>
            <person name="Szebenyi C."/>
            <person name="Tomsovsky M."/>
            <person name="Tulloss R.E."/>
            <person name="Uehling J."/>
            <person name="Grigoriev I.V."/>
            <person name="Vagvolgyi C."/>
            <person name="Papp T."/>
            <person name="Martin F.M."/>
            <person name="Miettinen O."/>
            <person name="Hibbett D.S."/>
            <person name="Nagy L.G."/>
        </authorList>
    </citation>
    <scope>NUCLEOTIDE SEQUENCE [LARGE SCALE GENOMIC DNA]</scope>
    <source>
        <strain evidence="1 2">CBS 166.37</strain>
    </source>
</reference>
<evidence type="ECO:0000313" key="1">
    <source>
        <dbReference type="EMBL" id="TFK40026.1"/>
    </source>
</evidence>
<dbReference type="Proteomes" id="UP000308652">
    <property type="component" value="Unassembled WGS sequence"/>
</dbReference>
<protein>
    <submittedName>
        <fullName evidence="1">Uncharacterized protein</fullName>
    </submittedName>
</protein>
<keyword evidence="2" id="KW-1185">Reference proteome</keyword>
<dbReference type="EMBL" id="ML213597">
    <property type="protein sequence ID" value="TFK40026.1"/>
    <property type="molecule type" value="Genomic_DNA"/>
</dbReference>
<accession>A0A5C3M6M1</accession>
<gene>
    <name evidence="1" type="ORF">BDQ12DRAFT_481205</name>
</gene>
<dbReference type="AlphaFoldDB" id="A0A5C3M6M1"/>
<organism evidence="1 2">
    <name type="scientific">Crucibulum laeve</name>
    <dbReference type="NCBI Taxonomy" id="68775"/>
    <lineage>
        <taxon>Eukaryota</taxon>
        <taxon>Fungi</taxon>
        <taxon>Dikarya</taxon>
        <taxon>Basidiomycota</taxon>
        <taxon>Agaricomycotina</taxon>
        <taxon>Agaricomycetes</taxon>
        <taxon>Agaricomycetidae</taxon>
        <taxon>Agaricales</taxon>
        <taxon>Agaricineae</taxon>
        <taxon>Nidulariaceae</taxon>
        <taxon>Crucibulum</taxon>
    </lineage>
</organism>
<name>A0A5C3M6M1_9AGAR</name>
<proteinExistence type="predicted"/>